<reference evidence="2 3" key="1">
    <citation type="submission" date="2020-02" db="EMBL/GenBank/DDBJ databases">
        <title>Draft genome sequence of Haematococcus lacustris strain NIES-144.</title>
        <authorList>
            <person name="Morimoto D."/>
            <person name="Nakagawa S."/>
            <person name="Yoshida T."/>
            <person name="Sawayama S."/>
        </authorList>
    </citation>
    <scope>NUCLEOTIDE SEQUENCE [LARGE SCALE GENOMIC DNA]</scope>
    <source>
        <strain evidence="2 3">NIES-144</strain>
    </source>
</reference>
<comment type="caution">
    <text evidence="2">The sequence shown here is derived from an EMBL/GenBank/DDBJ whole genome shotgun (WGS) entry which is preliminary data.</text>
</comment>
<name>A0A699YXJ2_HAELA</name>
<evidence type="ECO:0000256" key="1">
    <source>
        <dbReference type="SAM" id="MobiDB-lite"/>
    </source>
</evidence>
<gene>
    <name evidence="2" type="ORF">HaLaN_11145</name>
</gene>
<keyword evidence="3" id="KW-1185">Reference proteome</keyword>
<proteinExistence type="predicted"/>
<dbReference type="AlphaFoldDB" id="A0A699YXJ2"/>
<organism evidence="2 3">
    <name type="scientific">Haematococcus lacustris</name>
    <name type="common">Green alga</name>
    <name type="synonym">Haematococcus pluvialis</name>
    <dbReference type="NCBI Taxonomy" id="44745"/>
    <lineage>
        <taxon>Eukaryota</taxon>
        <taxon>Viridiplantae</taxon>
        <taxon>Chlorophyta</taxon>
        <taxon>core chlorophytes</taxon>
        <taxon>Chlorophyceae</taxon>
        <taxon>CS clade</taxon>
        <taxon>Chlamydomonadales</taxon>
        <taxon>Haematococcaceae</taxon>
        <taxon>Haematococcus</taxon>
    </lineage>
</organism>
<dbReference type="Proteomes" id="UP000485058">
    <property type="component" value="Unassembled WGS sequence"/>
</dbReference>
<dbReference type="EMBL" id="BLLF01000793">
    <property type="protein sequence ID" value="GFH14997.1"/>
    <property type="molecule type" value="Genomic_DNA"/>
</dbReference>
<evidence type="ECO:0000313" key="2">
    <source>
        <dbReference type="EMBL" id="GFH14997.1"/>
    </source>
</evidence>
<sequence length="237" mass="23899">MVCGRCGGWMLGRACMGTAYLGMGATVVWGDLRDSGTWGEHGGWSGRGWLVLTAFAVLPAAAVPGVATQPHFVPRAVAATFSAAAQPPAAPSGAGPPAAAAQPPAAPSGAGPPAAAVAAQPSAAPTVVELTAAAPPALLPAAPYVTLWSGGQGSRPGSSRMRHSRRTVSRLPIAVAKRVCDAPEHGAGWGAATRQTAGAGCTLFGPSAAHRTNCRLHPCRDEKVFSLEPWGCSEWRG</sequence>
<accession>A0A699YXJ2</accession>
<evidence type="ECO:0000313" key="3">
    <source>
        <dbReference type="Proteomes" id="UP000485058"/>
    </source>
</evidence>
<protein>
    <submittedName>
        <fullName evidence="2">Uncharacterized protein</fullName>
    </submittedName>
</protein>
<feature type="region of interest" description="Disordered" evidence="1">
    <location>
        <begin position="86"/>
        <end position="117"/>
    </location>
</feature>